<keyword evidence="5" id="KW-0413">Isomerase</keyword>
<dbReference type="PANTHER" id="PTHR21197">
    <property type="entry name" value="UDP-GALACTOPYRANOSE MUTASE"/>
    <property type="match status" value="1"/>
</dbReference>
<dbReference type="PANTHER" id="PTHR21197:SF0">
    <property type="entry name" value="UDP-GALACTOPYRANOSE MUTASE"/>
    <property type="match status" value="1"/>
</dbReference>
<reference evidence="7" key="1">
    <citation type="journal article" date="2010" name="Can. J. Microbiol.">
        <title>Escherichia coli serogroup O2 and O28ac O-antigen gene cluster sequences and detection of pathogenic E. coli O2 and O28ac by PCR.</title>
        <authorList>
            <person name="Fratamico P.M."/>
            <person name="Yan X."/>
            <person name="Liu Y."/>
            <person name="DebRoy C."/>
            <person name="Byrne B."/>
            <person name="Monaghan A."/>
            <person name="Fanning S."/>
            <person name="Bolton D."/>
        </authorList>
    </citation>
    <scope>NUCLEOTIDE SEQUENCE</scope>
</reference>
<protein>
    <submittedName>
        <fullName evidence="7">Glf</fullName>
    </submittedName>
    <submittedName>
        <fullName evidence="8">UDP-galactopyranose mutase</fullName>
    </submittedName>
</protein>
<dbReference type="Pfam" id="PF03275">
    <property type="entry name" value="GLF"/>
    <property type="match status" value="1"/>
</dbReference>
<dbReference type="NCBIfam" id="TIGR00031">
    <property type="entry name" value="UDP-GALP_mutase"/>
    <property type="match status" value="1"/>
</dbReference>
<dbReference type="PRINTS" id="PR00419">
    <property type="entry name" value="ADXRDTASE"/>
</dbReference>
<reference evidence="8" key="2">
    <citation type="journal article" date="2014" name="DNA Res.">
        <title>A complete view of the genetic diversity of the Escherichia coli O-antigen biosynthesis gene cluster.</title>
        <authorList>
            <person name="Iguchi A."/>
            <person name="Iyoda S."/>
            <person name="Kikuchi T."/>
            <person name="Ogura Y."/>
            <person name="Katsura K."/>
            <person name="Ohnishi M."/>
            <person name="Hayashi T."/>
            <person name="Thomson N.R."/>
        </authorList>
    </citation>
    <scope>NUCLEOTIDE SEQUENCE</scope>
    <source>
        <strain evidence="8">Kattwijk</strain>
        <strain evidence="9">P11a</strain>
    </source>
</reference>
<evidence type="ECO:0000313" key="9">
    <source>
        <dbReference type="EMBL" id="BAQ00915.1"/>
    </source>
</evidence>
<dbReference type="GO" id="GO:0050660">
    <property type="term" value="F:flavin adenine dinucleotide binding"/>
    <property type="evidence" value="ECO:0007669"/>
    <property type="project" value="TreeGrafter"/>
</dbReference>
<dbReference type="GO" id="GO:0008767">
    <property type="term" value="F:UDP-galactopyranose mutase activity"/>
    <property type="evidence" value="ECO:0007669"/>
    <property type="project" value="InterPro"/>
</dbReference>
<dbReference type="Gene3D" id="3.40.50.720">
    <property type="entry name" value="NAD(P)-binding Rossmann-like Domain"/>
    <property type="match status" value="3"/>
</dbReference>
<dbReference type="SUPFAM" id="SSF51971">
    <property type="entry name" value="Nucleotide-binding domain"/>
    <property type="match status" value="1"/>
</dbReference>
<keyword evidence="4" id="KW-0274">FAD</keyword>
<dbReference type="RefSeq" id="WP_021579324.1">
    <property type="nucleotide sequence ID" value="NZ_AP024114.1"/>
</dbReference>
<gene>
    <name evidence="7" type="primary">glf</name>
    <name evidence="8" type="synonym">gif</name>
</gene>
<dbReference type="AlphaFoldDB" id="A4K801"/>
<evidence type="ECO:0000256" key="1">
    <source>
        <dbReference type="ARBA" id="ARBA00001974"/>
    </source>
</evidence>
<sequence>MRIAIVGAGFSGAVIARELAEHGHSVDIFEKRDHVAGNCYSKRDPDTNVMVHVYGPHIFHTDDKEVWEYINKFGMFEPYVNRVKAITKGAVYSLPINLHTINQFFHKTLNPAEAKDFINSLCELFEFEPITFEQQALSFIGRDLYEAFFRTYTIKQWGLEPSELPASILKRLPVRFNYNDNYFSHRYQGMPRDGYTNIISAILDHASIAVKLNTDFKKNVGNEYDHVFYSGTIDGYFDYSHGRLPYRTLDFVTERHKGDYQGTAVINYCDDSEKFTRITEHKYFSPWEEHSNTIIYKEYSRTCTETDSPYYPIRQVQEKELLRKYVDLANQTNNVSFIGRLGTYRYLDMDVTIREALNAVKLFMKIKKENEKVPAFFTEIL</sequence>
<dbReference type="EMBL" id="DQ462205">
    <property type="protein sequence ID" value="ABF01014.1"/>
    <property type="molecule type" value="Genomic_DNA"/>
</dbReference>
<evidence type="ECO:0000256" key="3">
    <source>
        <dbReference type="ARBA" id="ARBA00022630"/>
    </source>
</evidence>
<dbReference type="Pfam" id="PF13450">
    <property type="entry name" value="NAD_binding_8"/>
    <property type="match status" value="1"/>
</dbReference>
<evidence type="ECO:0000313" key="8">
    <source>
        <dbReference type="EMBL" id="BAQ00772.1"/>
    </source>
</evidence>
<comment type="similarity">
    <text evidence="2">Belongs to the UDP-galactopyranose/dTDP-fucopyranose mutase family.</text>
</comment>
<evidence type="ECO:0000313" key="7">
    <source>
        <dbReference type="EMBL" id="ABF01014.1"/>
    </source>
</evidence>
<feature type="domain" description="UDP-galactopyranose mutase C-terminal" evidence="6">
    <location>
        <begin position="147"/>
        <end position="346"/>
    </location>
</feature>
<dbReference type="EMBL" id="AB811609">
    <property type="protein sequence ID" value="BAQ00772.1"/>
    <property type="molecule type" value="Genomic_DNA"/>
</dbReference>
<evidence type="ECO:0000256" key="2">
    <source>
        <dbReference type="ARBA" id="ARBA00009321"/>
    </source>
</evidence>
<name>A4K801_ECOLX</name>
<organism evidence="7">
    <name type="scientific">Escherichia coli</name>
    <dbReference type="NCBI Taxonomy" id="562"/>
    <lineage>
        <taxon>Bacteria</taxon>
        <taxon>Pseudomonadati</taxon>
        <taxon>Pseudomonadota</taxon>
        <taxon>Gammaproteobacteria</taxon>
        <taxon>Enterobacterales</taxon>
        <taxon>Enterobacteriaceae</taxon>
        <taxon>Escherichia</taxon>
    </lineage>
</organism>
<dbReference type="EMBL" id="AB811618">
    <property type="protein sequence ID" value="BAQ00915.1"/>
    <property type="molecule type" value="Genomic_DNA"/>
</dbReference>
<evidence type="ECO:0000256" key="5">
    <source>
        <dbReference type="ARBA" id="ARBA00023235"/>
    </source>
</evidence>
<keyword evidence="3" id="KW-0285">Flavoprotein</keyword>
<dbReference type="InterPro" id="IPR004379">
    <property type="entry name" value="UDP-GALP_mutase"/>
</dbReference>
<comment type="cofactor">
    <cofactor evidence="1">
        <name>FAD</name>
        <dbReference type="ChEBI" id="CHEBI:57692"/>
    </cofactor>
</comment>
<evidence type="ECO:0000256" key="4">
    <source>
        <dbReference type="ARBA" id="ARBA00022827"/>
    </source>
</evidence>
<proteinExistence type="inferred from homology"/>
<dbReference type="GO" id="GO:0005829">
    <property type="term" value="C:cytosol"/>
    <property type="evidence" value="ECO:0007669"/>
    <property type="project" value="TreeGrafter"/>
</dbReference>
<dbReference type="InterPro" id="IPR015899">
    <property type="entry name" value="UDP-GalPyranose_mutase_C"/>
</dbReference>
<accession>A4K801</accession>
<dbReference type="SUPFAM" id="SSF54373">
    <property type="entry name" value="FAD-linked reductases, C-terminal domain"/>
    <property type="match status" value="1"/>
</dbReference>
<evidence type="ECO:0000259" key="6">
    <source>
        <dbReference type="Pfam" id="PF03275"/>
    </source>
</evidence>